<feature type="region of interest" description="Disordered" evidence="1">
    <location>
        <begin position="1"/>
        <end position="21"/>
    </location>
</feature>
<proteinExistence type="evidence at transcript level"/>
<dbReference type="PeptideAtlas" id="Q8K263"/>
<name>Q8K263_MOUSE</name>
<dbReference type="AGR" id="MGI:1923646"/>
<protein>
    <submittedName>
        <fullName evidence="3">Nfxl1 protein</fullName>
    </submittedName>
</protein>
<accession>Q8K263</accession>
<organism evidence="3">
    <name type="scientific">Mus musculus</name>
    <name type="common">Mouse</name>
    <dbReference type="NCBI Taxonomy" id="10090"/>
    <lineage>
        <taxon>Eukaryota</taxon>
        <taxon>Metazoa</taxon>
        <taxon>Chordata</taxon>
        <taxon>Craniata</taxon>
        <taxon>Vertebrata</taxon>
        <taxon>Euteleostomi</taxon>
        <taxon>Mammalia</taxon>
        <taxon>Eutheria</taxon>
        <taxon>Euarchontoglires</taxon>
        <taxon>Glires</taxon>
        <taxon>Rodentia</taxon>
        <taxon>Myomorpha</taxon>
        <taxon>Muroidea</taxon>
        <taxon>Muridae</taxon>
        <taxon>Murinae</taxon>
        <taxon>Mus</taxon>
        <taxon>Mus</taxon>
    </lineage>
</organism>
<evidence type="ECO:0000313" key="4">
    <source>
        <dbReference type="MGI" id="MGI:1923646"/>
    </source>
</evidence>
<dbReference type="EMBL" id="BC032981">
    <property type="protein sequence ID" value="AAH32981.1"/>
    <property type="molecule type" value="mRNA"/>
</dbReference>
<gene>
    <name evidence="3 4" type="primary">Nfxl1</name>
</gene>
<keyword evidence="2" id="KW-0472">Membrane</keyword>
<dbReference type="MGI" id="MGI:1923646">
    <property type="gene designation" value="Nfxl1"/>
</dbReference>
<evidence type="ECO:0000256" key="2">
    <source>
        <dbReference type="SAM" id="Phobius"/>
    </source>
</evidence>
<sequence length="82" mass="9636">MKRKASEVKEAEANAALEEEKRRQQAELEAFENRLKGRRKKSRKRDEVAVELSPWQKYKSYLLPVCAVVVAVLMWYIFHGVD</sequence>
<evidence type="ECO:0000313" key="3">
    <source>
        <dbReference type="EMBL" id="AAH32981.1"/>
    </source>
</evidence>
<evidence type="ECO:0000256" key="1">
    <source>
        <dbReference type="SAM" id="MobiDB-lite"/>
    </source>
</evidence>
<reference evidence="3" key="1">
    <citation type="journal article" date="2004" name="Genome Res.">
        <title>The status, quality, and expansion of the NIH full-length cDNA project: the Mammalian Gene Collection (MGC).</title>
        <authorList>
            <consortium name="The MGC Project Team"/>
            <person name="Gerhard D.S."/>
            <person name="Wagner L."/>
            <person name="Feingold E.A."/>
            <person name="Shenmen C.M."/>
            <person name="Grouse L.H."/>
            <person name="Schuler G."/>
            <person name="Klein S.L."/>
            <person name="Old S."/>
            <person name="Rasooly R."/>
            <person name="Good P."/>
            <person name="Guyer M."/>
            <person name="Peck A.M."/>
            <person name="Derge J.G."/>
            <person name="Lipman D."/>
            <person name="Collins F.S."/>
            <person name="Jang W."/>
            <person name="Sherry S."/>
            <person name="Feolo M."/>
            <person name="Misquitta L."/>
            <person name="Lee E."/>
            <person name="Rotmistrovsky K."/>
            <person name="Greenhut S.F."/>
            <person name="Schaefer C.F."/>
            <person name="Buetow K."/>
            <person name="Bonner T.I."/>
            <person name="Haussler D."/>
            <person name="Kent J."/>
            <person name="Kiekhaus M."/>
            <person name="Furey T."/>
            <person name="Brent M."/>
            <person name="Prange C."/>
            <person name="Schreiber K."/>
            <person name="Shapiro N."/>
            <person name="Bhat N.K."/>
            <person name="Hopkins R.F."/>
            <person name="Hsie F."/>
            <person name="Driscoll T."/>
            <person name="Soares M.B."/>
            <person name="Casavant T.L."/>
            <person name="Scheetz T.E."/>
            <person name="Brown-stein M.J."/>
            <person name="Usdin T.B."/>
            <person name="Toshiyuki S."/>
            <person name="Carninci P."/>
            <person name="Piao Y."/>
            <person name="Dudekula D.B."/>
            <person name="Ko M.S."/>
            <person name="Kawakami K."/>
            <person name="Suzuki Y."/>
            <person name="Sugano S."/>
            <person name="Gruber C.E."/>
            <person name="Smith M.R."/>
            <person name="Simmons B."/>
            <person name="Moore T."/>
            <person name="Waterman R."/>
            <person name="Johnson S.L."/>
            <person name="Ruan Y."/>
            <person name="Wei C.L."/>
            <person name="Mathavan S."/>
            <person name="Gunaratne P.H."/>
            <person name="Wu J."/>
            <person name="Garcia A.M."/>
            <person name="Hulyk S.W."/>
            <person name="Fuh E."/>
            <person name="Yuan Y."/>
            <person name="Sneed A."/>
            <person name="Kowis C."/>
            <person name="Hodgson A."/>
            <person name="Muzny D.M."/>
            <person name="McPherson J."/>
            <person name="Gibbs R.A."/>
            <person name="Fahey J."/>
            <person name="Helton E."/>
            <person name="Ketteman M."/>
            <person name="Madan A."/>
            <person name="Rodrigues S."/>
            <person name="Sanchez A."/>
            <person name="Whiting M."/>
            <person name="Madari A."/>
            <person name="Young A.C."/>
            <person name="Wetherby K.D."/>
            <person name="Granite S.J."/>
            <person name="Kwong P.N."/>
            <person name="Brinkley C.P."/>
            <person name="Pearson R.L."/>
            <person name="Bouffard G.G."/>
            <person name="Blakesly R.W."/>
            <person name="Green E.D."/>
            <person name="Dickson M.C."/>
            <person name="Rodriguez A.C."/>
            <person name="Grimwood J."/>
            <person name="Schmutz J."/>
            <person name="Myers R.M."/>
            <person name="Butterfield Y.S."/>
            <person name="Griffith M."/>
            <person name="Griffith O.L."/>
            <person name="Krzywinski M.I."/>
            <person name="Liao N."/>
            <person name="Morin R."/>
            <person name="Morrin R."/>
            <person name="Palmquist D."/>
            <person name="Petrescu A.S."/>
            <person name="Skalska U."/>
            <person name="Smailus D.E."/>
            <person name="Stott J.M."/>
            <person name="Schnerch A."/>
            <person name="Schein J.E."/>
            <person name="Jones S.J."/>
            <person name="Holt R.A."/>
            <person name="Baross A."/>
            <person name="Marra M.A."/>
            <person name="Clifton S."/>
            <person name="Makowski K.A."/>
            <person name="Bosak S."/>
            <person name="Malek J."/>
        </authorList>
    </citation>
    <scope>NUCLEOTIDE SEQUENCE [LARGE SCALE MRNA]</scope>
    <source>
        <strain evidence="3">C57BL/6J</strain>
        <tissue evidence="3">Mammary gland</tissue>
    </source>
</reference>
<feature type="transmembrane region" description="Helical" evidence="2">
    <location>
        <begin position="61"/>
        <end position="78"/>
    </location>
</feature>
<keyword evidence="2" id="KW-1133">Transmembrane helix</keyword>
<keyword evidence="2" id="KW-0812">Transmembrane</keyword>
<dbReference type="AlphaFoldDB" id="Q8K263"/>